<evidence type="ECO:0000313" key="3">
    <source>
        <dbReference type="Proteomes" id="UP000029050"/>
    </source>
</evidence>
<dbReference type="AlphaFoldDB" id="A0A087CG91"/>
<dbReference type="GeneID" id="98300348"/>
<dbReference type="InterPro" id="IPR042001">
    <property type="entry name" value="Sortase_F"/>
</dbReference>
<evidence type="ECO:0000313" key="2">
    <source>
        <dbReference type="EMBL" id="KFI82291.1"/>
    </source>
</evidence>
<name>A0A087CG91_9BIFI</name>
<dbReference type="InterPro" id="IPR023365">
    <property type="entry name" value="Sortase_dom-sf"/>
</dbReference>
<keyword evidence="1" id="KW-0472">Membrane</keyword>
<evidence type="ECO:0000256" key="1">
    <source>
        <dbReference type="SAM" id="Phobius"/>
    </source>
</evidence>
<dbReference type="eggNOG" id="COG3764">
    <property type="taxonomic scope" value="Bacteria"/>
</dbReference>
<comment type="caution">
    <text evidence="2">The sequence shown here is derived from an EMBL/GenBank/DDBJ whole genome shotgun (WGS) entry which is preliminary data.</text>
</comment>
<keyword evidence="1" id="KW-1133">Transmembrane helix</keyword>
<proteinExistence type="predicted"/>
<keyword evidence="3" id="KW-1185">Reference proteome</keyword>
<sequence length="217" mass="23507">MSGSRRNQKLLPALLLVVSIAVCVIGVYIFWSRMDYNDEQPKDMEGNAVSIEDGDLPHGSELKSMKVTEDNGTRLVVPSVGLNVGIGALSEVAGQITPPGFTNAYIVRNRGAGELSKANQQTLFVVTHSVNWGKAPGNYLIDVSDGKPAVHIGAQIEIGALKYKVTETETVLKEDLGSTSSVWENTPGRLVLITCLQREQGRSLKNVVIMAQMENKQ</sequence>
<gene>
    <name evidence="2" type="ORF">BPSY_1142</name>
</gene>
<accession>A0A087CG91</accession>
<feature type="transmembrane region" description="Helical" evidence="1">
    <location>
        <begin position="12"/>
        <end position="31"/>
    </location>
</feature>
<organism evidence="2 3">
    <name type="scientific">Bifidobacterium psychraerophilum</name>
    <dbReference type="NCBI Taxonomy" id="218140"/>
    <lineage>
        <taxon>Bacteria</taxon>
        <taxon>Bacillati</taxon>
        <taxon>Actinomycetota</taxon>
        <taxon>Actinomycetes</taxon>
        <taxon>Bifidobacteriales</taxon>
        <taxon>Bifidobacteriaceae</taxon>
        <taxon>Bifidobacterium</taxon>
    </lineage>
</organism>
<dbReference type="EMBL" id="JGZI01000009">
    <property type="protein sequence ID" value="KFI82291.1"/>
    <property type="molecule type" value="Genomic_DNA"/>
</dbReference>
<dbReference type="RefSeq" id="WP_051921748.1">
    <property type="nucleotide sequence ID" value="NZ_JGZI01000009.1"/>
</dbReference>
<dbReference type="Gene3D" id="2.40.260.10">
    <property type="entry name" value="Sortase"/>
    <property type="match status" value="1"/>
</dbReference>
<dbReference type="CDD" id="cd05829">
    <property type="entry name" value="Sortase_F"/>
    <property type="match status" value="1"/>
</dbReference>
<dbReference type="Proteomes" id="UP000029050">
    <property type="component" value="Unassembled WGS sequence"/>
</dbReference>
<reference evidence="2 3" key="1">
    <citation type="submission" date="2014-03" db="EMBL/GenBank/DDBJ databases">
        <title>Genomics of Bifidobacteria.</title>
        <authorList>
            <person name="Ventura M."/>
            <person name="Milani C."/>
            <person name="Lugli G.A."/>
        </authorList>
    </citation>
    <scope>NUCLEOTIDE SEQUENCE [LARGE SCALE GENOMIC DNA]</scope>
    <source>
        <strain evidence="2 3">LMG 21775</strain>
    </source>
</reference>
<dbReference type="OrthoDB" id="4425249at2"/>
<keyword evidence="1" id="KW-0812">Transmembrane</keyword>
<protein>
    <submittedName>
        <fullName evidence="2">Carboxylesterase type B</fullName>
    </submittedName>
</protein>
<dbReference type="STRING" id="218140.BPSY_1142"/>